<dbReference type="OrthoDB" id="742239at2"/>
<protein>
    <submittedName>
        <fullName evidence="2">Outer membrane protein, YaiO family</fullName>
    </submittedName>
</protein>
<feature type="domain" description="YaiO beta-barrel" evidence="1">
    <location>
        <begin position="177"/>
        <end position="348"/>
    </location>
</feature>
<keyword evidence="3" id="KW-1185">Reference proteome</keyword>
<reference evidence="3" key="1">
    <citation type="submission" date="2016-11" db="EMBL/GenBank/DDBJ databases">
        <authorList>
            <person name="Varghese N."/>
            <person name="Submissions S."/>
        </authorList>
    </citation>
    <scope>NUCLEOTIDE SEQUENCE [LARGE SCALE GENOMIC DNA]</scope>
    <source>
        <strain evidence="3">DSM 18829</strain>
    </source>
</reference>
<dbReference type="EMBL" id="FQZI01000006">
    <property type="protein sequence ID" value="SHJ14384.1"/>
    <property type="molecule type" value="Genomic_DNA"/>
</dbReference>
<gene>
    <name evidence="2" type="ORF">SAMN05444363_2772</name>
</gene>
<evidence type="ECO:0000313" key="3">
    <source>
        <dbReference type="Proteomes" id="UP000184488"/>
    </source>
</evidence>
<dbReference type="RefSeq" id="WP_073312096.1">
    <property type="nucleotide sequence ID" value="NZ_FQZI01000006.1"/>
</dbReference>
<dbReference type="Proteomes" id="UP000184488">
    <property type="component" value="Unassembled WGS sequence"/>
</dbReference>
<dbReference type="Pfam" id="PF19413">
    <property type="entry name" value="YaiO"/>
    <property type="match status" value="1"/>
</dbReference>
<evidence type="ECO:0000259" key="1">
    <source>
        <dbReference type="Pfam" id="PF19413"/>
    </source>
</evidence>
<dbReference type="Pfam" id="PF14559">
    <property type="entry name" value="TPR_19"/>
    <property type="match status" value="1"/>
</dbReference>
<dbReference type="NCBIfam" id="TIGR04390">
    <property type="entry name" value="OMP_YaiO_dom"/>
    <property type="match status" value="1"/>
</dbReference>
<organism evidence="2 3">
    <name type="scientific">Flavobacterium terrae</name>
    <dbReference type="NCBI Taxonomy" id="415425"/>
    <lineage>
        <taxon>Bacteria</taxon>
        <taxon>Pseudomonadati</taxon>
        <taxon>Bacteroidota</taxon>
        <taxon>Flavobacteriia</taxon>
        <taxon>Flavobacteriales</taxon>
        <taxon>Flavobacteriaceae</taxon>
        <taxon>Flavobacterium</taxon>
    </lineage>
</organism>
<evidence type="ECO:0000313" key="2">
    <source>
        <dbReference type="EMBL" id="SHJ14384.1"/>
    </source>
</evidence>
<proteinExistence type="predicted"/>
<name>A0A1M6GWS5_9FLAO</name>
<accession>A0A1M6GWS5</accession>
<dbReference type="STRING" id="415425.SAMN05444363_2772"/>
<dbReference type="InterPro" id="IPR030887">
    <property type="entry name" value="Beta-barrel_YaiO"/>
</dbReference>
<dbReference type="AlphaFoldDB" id="A0A1M6GWS5"/>
<dbReference type="InterPro" id="IPR011990">
    <property type="entry name" value="TPR-like_helical_dom_sf"/>
</dbReference>
<dbReference type="Gene3D" id="1.25.40.10">
    <property type="entry name" value="Tetratricopeptide repeat domain"/>
    <property type="match status" value="1"/>
</dbReference>
<sequence>MKLLSYHINTIILATFLLFCSVGYSQKNEENIFNDAKKKASEKKYNDAIELVTNLLVQSPKNLDYKLYLAQLNYWSNNLDTSKQLASEIVSEKPEYQDAFDLLIKINFSQEKYLQVIQMCEEGLKKFPSNSSFYYLQIAQSHEEIGNHDEALKALYSMDSNPEVAKYVETQILKKKKNTIALGHLFSDFEGSTSSINITHLEYGRKINNNTFIGRINYGNSNNTTDFQGEIDAYLKVKSKGYVYLNSGFSANEGIFPRYKFETEYFQDYKKISASLGSRYLYFDSENKTLLFTGHLGIYLNKWKIEYRHYLAETNSDWFSTSILNFRRNFETTESFVQLDLQYGSLPYFFINNESFQRLNSYRIGINSKIRIEKNYFIQPIVMLEREGYVPEIYRNRISFQLILSKRF</sequence>
<dbReference type="SUPFAM" id="SSF48452">
    <property type="entry name" value="TPR-like"/>
    <property type="match status" value="1"/>
</dbReference>